<organism evidence="3 4">
    <name type="scientific">Colletotrichum zoysiae</name>
    <dbReference type="NCBI Taxonomy" id="1216348"/>
    <lineage>
        <taxon>Eukaryota</taxon>
        <taxon>Fungi</taxon>
        <taxon>Dikarya</taxon>
        <taxon>Ascomycota</taxon>
        <taxon>Pezizomycotina</taxon>
        <taxon>Sordariomycetes</taxon>
        <taxon>Hypocreomycetidae</taxon>
        <taxon>Glomerellales</taxon>
        <taxon>Glomerellaceae</taxon>
        <taxon>Colletotrichum</taxon>
        <taxon>Colletotrichum graminicola species complex</taxon>
    </lineage>
</organism>
<dbReference type="EMBL" id="MU842816">
    <property type="protein sequence ID" value="KAK2034140.1"/>
    <property type="molecule type" value="Genomic_DNA"/>
</dbReference>
<dbReference type="SUPFAM" id="SSF56672">
    <property type="entry name" value="DNA/RNA polymerases"/>
    <property type="match status" value="1"/>
</dbReference>
<sequence>YCDDIVVASKGLDQHIADLREVLTRLREANISLGPGKSFAGFPSAVVLGKQVDSFGTSTTEAKTDAIRKIHFPKTLLALESFIGLAGSMRHHVKGYASIMEPLES</sequence>
<comment type="subcellular location">
    <subcellularLocation>
        <location evidence="1">Mitochondrion</location>
    </subcellularLocation>
</comment>
<evidence type="ECO:0000256" key="2">
    <source>
        <dbReference type="ARBA" id="ARBA00023128"/>
    </source>
</evidence>
<evidence type="ECO:0000256" key="1">
    <source>
        <dbReference type="ARBA" id="ARBA00004173"/>
    </source>
</evidence>
<evidence type="ECO:0000313" key="4">
    <source>
        <dbReference type="Proteomes" id="UP001232148"/>
    </source>
</evidence>
<dbReference type="Gene3D" id="3.30.70.270">
    <property type="match status" value="2"/>
</dbReference>
<gene>
    <name evidence="3" type="ORF">LX32DRAFT_512801</name>
</gene>
<dbReference type="PANTHER" id="PTHR33064">
    <property type="entry name" value="POL PROTEIN"/>
    <property type="match status" value="1"/>
</dbReference>
<dbReference type="AlphaFoldDB" id="A0AAD9M8U4"/>
<accession>A0AAD9M8U4</accession>
<evidence type="ECO:0000313" key="3">
    <source>
        <dbReference type="EMBL" id="KAK2034140.1"/>
    </source>
</evidence>
<proteinExistence type="predicted"/>
<feature type="non-terminal residue" evidence="3">
    <location>
        <position position="105"/>
    </location>
</feature>
<reference evidence="3" key="1">
    <citation type="submission" date="2021-06" db="EMBL/GenBank/DDBJ databases">
        <title>Comparative genomics, transcriptomics and evolutionary studies reveal genomic signatures of adaptation to plant cell wall in hemibiotrophic fungi.</title>
        <authorList>
            <consortium name="DOE Joint Genome Institute"/>
            <person name="Baroncelli R."/>
            <person name="Diaz J.F."/>
            <person name="Benocci T."/>
            <person name="Peng M."/>
            <person name="Battaglia E."/>
            <person name="Haridas S."/>
            <person name="Andreopoulos W."/>
            <person name="Labutti K."/>
            <person name="Pangilinan J."/>
            <person name="Floch G.L."/>
            <person name="Makela M.R."/>
            <person name="Henrissat B."/>
            <person name="Grigoriev I.V."/>
            <person name="Crouch J.A."/>
            <person name="De Vries R.P."/>
            <person name="Sukno S.A."/>
            <person name="Thon M.R."/>
        </authorList>
    </citation>
    <scope>NUCLEOTIDE SEQUENCE</scope>
    <source>
        <strain evidence="3">MAFF235873</strain>
    </source>
</reference>
<name>A0AAD9M8U4_9PEZI</name>
<feature type="non-terminal residue" evidence="3">
    <location>
        <position position="1"/>
    </location>
</feature>
<dbReference type="InterPro" id="IPR051320">
    <property type="entry name" value="Viral_Replic_Matur_Polypro"/>
</dbReference>
<dbReference type="PANTHER" id="PTHR33064:SF37">
    <property type="entry name" value="RIBONUCLEASE H"/>
    <property type="match status" value="1"/>
</dbReference>
<dbReference type="InterPro" id="IPR043128">
    <property type="entry name" value="Rev_trsase/Diguanyl_cyclase"/>
</dbReference>
<dbReference type="GO" id="GO:0005739">
    <property type="term" value="C:mitochondrion"/>
    <property type="evidence" value="ECO:0007669"/>
    <property type="project" value="UniProtKB-SubCell"/>
</dbReference>
<keyword evidence="2" id="KW-0496">Mitochondrion</keyword>
<dbReference type="Proteomes" id="UP001232148">
    <property type="component" value="Unassembled WGS sequence"/>
</dbReference>
<comment type="caution">
    <text evidence="3">The sequence shown here is derived from an EMBL/GenBank/DDBJ whole genome shotgun (WGS) entry which is preliminary data.</text>
</comment>
<protein>
    <submittedName>
        <fullName evidence="3">DNA/RNA polymerase</fullName>
    </submittedName>
</protein>
<dbReference type="InterPro" id="IPR043502">
    <property type="entry name" value="DNA/RNA_pol_sf"/>
</dbReference>
<keyword evidence="4" id="KW-1185">Reference proteome</keyword>